<dbReference type="AlphaFoldDB" id="A0A4Y5YH63"/>
<dbReference type="Proteomes" id="UP000319809">
    <property type="component" value="Chromosome"/>
</dbReference>
<dbReference type="RefSeq" id="WP_140234858.1">
    <property type="nucleotide sequence ID" value="NZ_CP041036.1"/>
</dbReference>
<proteinExistence type="inferred from homology"/>
<protein>
    <submittedName>
        <fullName evidence="2">Amino acid ABC transporter substrate-binding protein</fullName>
    </submittedName>
</protein>
<evidence type="ECO:0000313" key="3">
    <source>
        <dbReference type="Proteomes" id="UP000319809"/>
    </source>
</evidence>
<dbReference type="PANTHER" id="PTHR35936">
    <property type="entry name" value="MEMBRANE-BOUND LYTIC MUREIN TRANSGLYCOSYLASE F"/>
    <property type="match status" value="1"/>
</dbReference>
<name>A0A4Y5YH63_9GAMM</name>
<dbReference type="PANTHER" id="PTHR35936:SF25">
    <property type="entry name" value="ABC TRANSPORTER SUBSTRATE-BINDING PROTEIN"/>
    <property type="match status" value="1"/>
</dbReference>
<sequence>MSLIGYLSTLVDHISTYKVRRISAQVTLLALVIFCVIFTPKTTLAEPLKITLAAEDGWPPFANEFGSGISHNLINQAFKQVDVDVSTIIVPYTRGLIMTERGSVDGVFNVTREESTIDRFVFGNEPLFTVTASFFFAKEHPTMANNKWLLPSRSIIGIVNGYEYGDEFNTLVEQRKLQVITVNSQRQLINLLLVGRIDTAIMFDLVADVYIQQMGVEDDITAKFINHKSEIFVAFSKLNPQAERLSKLLDEGLLTLQKQGKYHQLLQPEND</sequence>
<dbReference type="Gene3D" id="3.40.190.10">
    <property type="entry name" value="Periplasmic binding protein-like II"/>
    <property type="match status" value="2"/>
</dbReference>
<reference evidence="2 3" key="1">
    <citation type="submission" date="2019-06" db="EMBL/GenBank/DDBJ databases">
        <title>The genome of Shewanella sp. SM1901.</title>
        <authorList>
            <person name="Cha Q."/>
        </authorList>
    </citation>
    <scope>NUCLEOTIDE SEQUENCE [LARGE SCALE GENOMIC DNA]</scope>
    <source>
        <strain evidence="2 3">SM1901</strain>
    </source>
</reference>
<organism evidence="2 3">
    <name type="scientific">Shewanella polaris</name>
    <dbReference type="NCBI Taxonomy" id="2588449"/>
    <lineage>
        <taxon>Bacteria</taxon>
        <taxon>Pseudomonadati</taxon>
        <taxon>Pseudomonadota</taxon>
        <taxon>Gammaproteobacteria</taxon>
        <taxon>Alteromonadales</taxon>
        <taxon>Shewanellaceae</taxon>
        <taxon>Shewanella</taxon>
    </lineage>
</organism>
<dbReference type="EMBL" id="CP041036">
    <property type="protein sequence ID" value="QDE32142.1"/>
    <property type="molecule type" value="Genomic_DNA"/>
</dbReference>
<dbReference type="KEGG" id="spol:FH971_14945"/>
<evidence type="ECO:0000313" key="2">
    <source>
        <dbReference type="EMBL" id="QDE32142.1"/>
    </source>
</evidence>
<comment type="similarity">
    <text evidence="1">Belongs to the bacterial solute-binding protein 3 family.</text>
</comment>
<accession>A0A4Y5YH63</accession>
<keyword evidence="3" id="KW-1185">Reference proteome</keyword>
<evidence type="ECO:0000256" key="1">
    <source>
        <dbReference type="ARBA" id="ARBA00010333"/>
    </source>
</evidence>
<gene>
    <name evidence="2" type="ORF">FH971_14945</name>
</gene>
<dbReference type="SUPFAM" id="SSF53850">
    <property type="entry name" value="Periplasmic binding protein-like II"/>
    <property type="match status" value="1"/>
</dbReference>